<organism evidence="8 9">
    <name type="scientific">Actinomadura meyerae</name>
    <dbReference type="NCBI Taxonomy" id="240840"/>
    <lineage>
        <taxon>Bacteria</taxon>
        <taxon>Bacillati</taxon>
        <taxon>Actinomycetota</taxon>
        <taxon>Actinomycetes</taxon>
        <taxon>Streptosporangiales</taxon>
        <taxon>Thermomonosporaceae</taxon>
        <taxon>Actinomadura</taxon>
    </lineage>
</organism>
<dbReference type="PANTHER" id="PTHR30287">
    <property type="entry name" value="MEMBRANE COMPONENT OF PREDICTED ABC SUPERFAMILY METABOLITE UPTAKE TRANSPORTER"/>
    <property type="match status" value="1"/>
</dbReference>
<feature type="domain" description="ABC3 transporter permease C-terminal" evidence="7">
    <location>
        <begin position="691"/>
        <end position="800"/>
    </location>
</feature>
<feature type="transmembrane region" description="Helical" evidence="6">
    <location>
        <begin position="295"/>
        <end position="317"/>
    </location>
</feature>
<dbReference type="Proteomes" id="UP000198318">
    <property type="component" value="Unassembled WGS sequence"/>
</dbReference>
<feature type="transmembrane region" description="Helical" evidence="6">
    <location>
        <begin position="770"/>
        <end position="793"/>
    </location>
</feature>
<keyword evidence="2" id="KW-1003">Cell membrane</keyword>
<evidence type="ECO:0000313" key="9">
    <source>
        <dbReference type="Proteomes" id="UP000198318"/>
    </source>
</evidence>
<dbReference type="OrthoDB" id="3223244at2"/>
<evidence type="ECO:0000256" key="1">
    <source>
        <dbReference type="ARBA" id="ARBA00004651"/>
    </source>
</evidence>
<feature type="transmembrane region" description="Helical" evidence="6">
    <location>
        <begin position="737"/>
        <end position="764"/>
    </location>
</feature>
<feature type="domain" description="ABC3 transporter permease C-terminal" evidence="7">
    <location>
        <begin position="244"/>
        <end position="363"/>
    </location>
</feature>
<evidence type="ECO:0000256" key="5">
    <source>
        <dbReference type="ARBA" id="ARBA00023136"/>
    </source>
</evidence>
<feature type="transmembrane region" description="Helical" evidence="6">
    <location>
        <begin position="688"/>
        <end position="711"/>
    </location>
</feature>
<dbReference type="AlphaFoldDB" id="A0A239NKQ7"/>
<comment type="subcellular location">
    <subcellularLocation>
        <location evidence="1">Cell membrane</location>
        <topology evidence="1">Multi-pass membrane protein</topology>
    </subcellularLocation>
</comment>
<sequence length="808" mass="81194">MRNRGAFAGVFAALLFAAALVGACGVLIEAALRAHGPVERYEAAAAVVTGPRTVSTTVKELGDPPREATRPVTEPSRIASGAADRLRAVPGVRAVVADVSFPVLLPSGRTLTGHGWDSAALRPYELSAGRAPQAPDEVVLSRSAGVALGATVKVQTSGAPRPYRVSGIVGDGPAAAFFTPATAAALYGHPGRADALAVIGDPDTDDLRKAAPGLTVSTGKARGDVESPAAAAARPDILEMGASLAGVAVMTALVVVGGLIVLSVRERAREFALLRAVGATPWQVRGRLVRETLRAGAPAALIGGALSLGLGAAMLAAMRHEGVLPDGFGSVPTPLPALAAIAATLLAAVATALLASLRVTRIRPVEALGESAAEPAGLPGWRVVAGVAFLVVGLGALGFSGAASGAEAIAAVGGLVMSLIVATAFLGPLPARYGARLLGGAAQAVAPVTGRLARHGSAAAALRAGSLITPVALAVAFAGTQLFAQTTVVHATTGQAAAGSRADQVVVSSGPGLPPGAAEAVRRVPGVTAATPVNRTTVIMKIKQMGDEELVSLPARGVGADAEATIDPKVTSGRLRDLRGTAVALSSDAASGRRVGSTAPLWLGDGTRIDARVVAVYDRGLGFGDVLLPHDLVAAHTATGLDDHVLVRGKADLSAATSAYTGVRAIDRDAYDEALSEEIRLQGFFNRIVVAAIGGFIAIGLITTLALGTAARRREFGLLRLVGTTRRQVLRMLRLEAAIILGTGTAIGLAIATVTLMAFAMAVTGVPLPAVSPAACAAVLLGVAGSGTAAILLPARAMLRRHSSPSIH</sequence>
<evidence type="ECO:0000256" key="2">
    <source>
        <dbReference type="ARBA" id="ARBA00022475"/>
    </source>
</evidence>
<keyword evidence="3 6" id="KW-0812">Transmembrane</keyword>
<feature type="transmembrane region" description="Helical" evidence="6">
    <location>
        <begin position="408"/>
        <end position="429"/>
    </location>
</feature>
<evidence type="ECO:0000256" key="3">
    <source>
        <dbReference type="ARBA" id="ARBA00022692"/>
    </source>
</evidence>
<evidence type="ECO:0000313" key="8">
    <source>
        <dbReference type="EMBL" id="SNT55172.1"/>
    </source>
</evidence>
<dbReference type="InterPro" id="IPR038766">
    <property type="entry name" value="Membrane_comp_ABC_pdt"/>
</dbReference>
<evidence type="ECO:0000256" key="6">
    <source>
        <dbReference type="SAM" id="Phobius"/>
    </source>
</evidence>
<evidence type="ECO:0000259" key="7">
    <source>
        <dbReference type="Pfam" id="PF02687"/>
    </source>
</evidence>
<evidence type="ECO:0000256" key="4">
    <source>
        <dbReference type="ARBA" id="ARBA00022989"/>
    </source>
</evidence>
<feature type="transmembrane region" description="Helical" evidence="6">
    <location>
        <begin position="460"/>
        <end position="484"/>
    </location>
</feature>
<feature type="transmembrane region" description="Helical" evidence="6">
    <location>
        <begin position="337"/>
        <end position="359"/>
    </location>
</feature>
<name>A0A239NKQ7_9ACTN</name>
<keyword evidence="4 6" id="KW-1133">Transmembrane helix</keyword>
<dbReference type="RefSeq" id="WP_089329934.1">
    <property type="nucleotide sequence ID" value="NZ_FZOR01000043.1"/>
</dbReference>
<keyword evidence="5 6" id="KW-0472">Membrane</keyword>
<dbReference type="GO" id="GO:0005886">
    <property type="term" value="C:plasma membrane"/>
    <property type="evidence" value="ECO:0007669"/>
    <property type="project" value="UniProtKB-SubCell"/>
</dbReference>
<gene>
    <name evidence="8" type="ORF">SAMN05443665_104339</name>
</gene>
<dbReference type="PANTHER" id="PTHR30287:SF1">
    <property type="entry name" value="INNER MEMBRANE PROTEIN"/>
    <property type="match status" value="1"/>
</dbReference>
<proteinExistence type="predicted"/>
<reference evidence="8 9" key="1">
    <citation type="submission" date="2017-06" db="EMBL/GenBank/DDBJ databases">
        <authorList>
            <person name="Kim H.J."/>
            <person name="Triplett B.A."/>
        </authorList>
    </citation>
    <scope>NUCLEOTIDE SEQUENCE [LARGE SCALE GENOMIC DNA]</scope>
    <source>
        <strain evidence="8 9">DSM 44715</strain>
    </source>
</reference>
<feature type="transmembrane region" description="Helical" evidence="6">
    <location>
        <begin position="380"/>
        <end position="402"/>
    </location>
</feature>
<keyword evidence="9" id="KW-1185">Reference proteome</keyword>
<dbReference type="InterPro" id="IPR003838">
    <property type="entry name" value="ABC3_permease_C"/>
</dbReference>
<dbReference type="Pfam" id="PF02687">
    <property type="entry name" value="FtsX"/>
    <property type="match status" value="2"/>
</dbReference>
<dbReference type="PROSITE" id="PS51257">
    <property type="entry name" value="PROKAR_LIPOPROTEIN"/>
    <property type="match status" value="1"/>
</dbReference>
<dbReference type="EMBL" id="FZOR01000043">
    <property type="protein sequence ID" value="SNT55172.1"/>
    <property type="molecule type" value="Genomic_DNA"/>
</dbReference>
<protein>
    <submittedName>
        <fullName evidence="8">Putative ABC transport system permease protein</fullName>
    </submittedName>
</protein>
<accession>A0A239NKQ7</accession>
<feature type="transmembrane region" description="Helical" evidence="6">
    <location>
        <begin position="244"/>
        <end position="264"/>
    </location>
</feature>